<proteinExistence type="predicted"/>
<dbReference type="EMBL" id="AMGV01000003">
    <property type="protein sequence ID" value="KEF59782.1"/>
    <property type="molecule type" value="Genomic_DNA"/>
</dbReference>
<dbReference type="Proteomes" id="UP000027920">
    <property type="component" value="Unassembled WGS sequence"/>
</dbReference>
<evidence type="ECO:0000313" key="1">
    <source>
        <dbReference type="EMBL" id="KEF59782.1"/>
    </source>
</evidence>
<dbReference type="Pfam" id="PF11885">
    <property type="entry name" value="DUF3405"/>
    <property type="match status" value="1"/>
</dbReference>
<sequence>MTMLFSLFKRVIALSFLAVIVASLFIAIVLRDSFPELLHITGQSSLDTHNPPVQKVKSTIRIPCIGPRGTYVHQSIIDELQAADLNLSFPKPVGGSYETLGLPYTIHTPSTRYGEYGYEEGSDENNKNPVQWHLVSWAQLQNDCLAQNQGRFQDSMNVSTATKFSLINGAKHRFPHPEARTISTGRTAIVLRGWEGYNYSSIDMYHIRSLIVEAGLGSNADYAVFLLVDVKDKNNTRHIFRDTESYENALRDLVPDELRSITVLFDHNLLKTWYPRISDHSVFFQVYQPLQLFAQLFPGFDNYWQLEMDMKITGNSRLWLDALSRFAQNDPRKQSVERSSYFYMPQIHGSYQEFKTSINESLGGGGIWGPIRVPDIQHPIGPQPPVGSPQEDDFTWGVGEDADLILTNPLADVRTARFWPFMHWIGGFEKGEDTPRYYSPVAMGRYSWNLLNAMHYAQGSQGLSLPSEASALSFALYHGLKISFPPHPWFHHPQTQEDVSIEELETLFNGGTPAENAQTNNGLSFGKAMYDPAGVYNLFNGGTWWWVPGYPGRTMRQWMDQDRIKMPSMLREQGGQIWAPMMGLHPVKHRDLGI</sequence>
<dbReference type="AlphaFoldDB" id="A0A072PJ95"/>
<dbReference type="InterPro" id="IPR021822">
    <property type="entry name" value="DUF3405"/>
</dbReference>
<gene>
    <name evidence="1" type="ORF">A1O9_04630</name>
</gene>
<reference evidence="1 2" key="1">
    <citation type="submission" date="2013-03" db="EMBL/GenBank/DDBJ databases">
        <title>The Genome Sequence of Exophiala aquamarina CBS 119918.</title>
        <authorList>
            <consortium name="The Broad Institute Genomics Platform"/>
            <person name="Cuomo C."/>
            <person name="de Hoog S."/>
            <person name="Gorbushina A."/>
            <person name="Walker B."/>
            <person name="Young S.K."/>
            <person name="Zeng Q."/>
            <person name="Gargeya S."/>
            <person name="Fitzgerald M."/>
            <person name="Haas B."/>
            <person name="Abouelleil A."/>
            <person name="Allen A.W."/>
            <person name="Alvarado L."/>
            <person name="Arachchi H.M."/>
            <person name="Berlin A.M."/>
            <person name="Chapman S.B."/>
            <person name="Gainer-Dewar J."/>
            <person name="Goldberg J."/>
            <person name="Griggs A."/>
            <person name="Gujja S."/>
            <person name="Hansen M."/>
            <person name="Howarth C."/>
            <person name="Imamovic A."/>
            <person name="Ireland A."/>
            <person name="Larimer J."/>
            <person name="McCowan C."/>
            <person name="Murphy C."/>
            <person name="Pearson M."/>
            <person name="Poon T.W."/>
            <person name="Priest M."/>
            <person name="Roberts A."/>
            <person name="Saif S."/>
            <person name="Shea T."/>
            <person name="Sisk P."/>
            <person name="Sykes S."/>
            <person name="Wortman J."/>
            <person name="Nusbaum C."/>
            <person name="Birren B."/>
        </authorList>
    </citation>
    <scope>NUCLEOTIDE SEQUENCE [LARGE SCALE GENOMIC DNA]</scope>
    <source>
        <strain evidence="1 2">CBS 119918</strain>
    </source>
</reference>
<organism evidence="1 2">
    <name type="scientific">Exophiala aquamarina CBS 119918</name>
    <dbReference type="NCBI Taxonomy" id="1182545"/>
    <lineage>
        <taxon>Eukaryota</taxon>
        <taxon>Fungi</taxon>
        <taxon>Dikarya</taxon>
        <taxon>Ascomycota</taxon>
        <taxon>Pezizomycotina</taxon>
        <taxon>Eurotiomycetes</taxon>
        <taxon>Chaetothyriomycetidae</taxon>
        <taxon>Chaetothyriales</taxon>
        <taxon>Herpotrichiellaceae</taxon>
        <taxon>Exophiala</taxon>
    </lineage>
</organism>
<dbReference type="GeneID" id="25279559"/>
<protein>
    <submittedName>
        <fullName evidence="1">Uncharacterized protein</fullName>
    </submittedName>
</protein>
<comment type="caution">
    <text evidence="1">The sequence shown here is derived from an EMBL/GenBank/DDBJ whole genome shotgun (WGS) entry which is preliminary data.</text>
</comment>
<dbReference type="PANTHER" id="PTHR36205">
    <property type="entry name" value="CHROMOSOME 19, WHOLE GENOME SHOTGUN SEQUENCE"/>
    <property type="match status" value="1"/>
</dbReference>
<accession>A0A072PJ95</accession>
<dbReference type="PANTHER" id="PTHR36205:SF2">
    <property type="entry name" value="MAJOR FACILITATOR SUPERFAMILY TRANSPORTER"/>
    <property type="match status" value="1"/>
</dbReference>
<keyword evidence="2" id="KW-1185">Reference proteome</keyword>
<dbReference type="HOGENOM" id="CLU_009650_2_2_1"/>
<dbReference type="OrthoDB" id="3353407at2759"/>
<dbReference type="STRING" id="1182545.A0A072PJ95"/>
<dbReference type="RefSeq" id="XP_013262372.1">
    <property type="nucleotide sequence ID" value="XM_013406918.1"/>
</dbReference>
<dbReference type="VEuPathDB" id="FungiDB:A1O9_04630"/>
<name>A0A072PJ95_9EURO</name>
<evidence type="ECO:0000313" key="2">
    <source>
        <dbReference type="Proteomes" id="UP000027920"/>
    </source>
</evidence>